<keyword evidence="5" id="KW-1185">Reference proteome</keyword>
<dbReference type="SUPFAM" id="SSF56672">
    <property type="entry name" value="DNA/RNA polymerases"/>
    <property type="match status" value="1"/>
</dbReference>
<dbReference type="Gene3D" id="3.30.70.270">
    <property type="match status" value="2"/>
</dbReference>
<evidence type="ECO:0008006" key="6">
    <source>
        <dbReference type="Google" id="ProtNLM"/>
    </source>
</evidence>
<dbReference type="AlphaFoldDB" id="A0AAF0UQM4"/>
<feature type="domain" description="Reverse transcriptase/retrotransposon-derived protein RNase H-like" evidence="3">
    <location>
        <begin position="209"/>
        <end position="256"/>
    </location>
</feature>
<dbReference type="CDD" id="cd01647">
    <property type="entry name" value="RT_LTR"/>
    <property type="match status" value="1"/>
</dbReference>
<evidence type="ECO:0000256" key="1">
    <source>
        <dbReference type="SAM" id="MobiDB-lite"/>
    </source>
</evidence>
<evidence type="ECO:0000313" key="5">
    <source>
        <dbReference type="Proteomes" id="UP001234989"/>
    </source>
</evidence>
<dbReference type="Pfam" id="PF17919">
    <property type="entry name" value="RT_RNaseH_2"/>
    <property type="match status" value="1"/>
</dbReference>
<dbReference type="PANTHER" id="PTHR24559">
    <property type="entry name" value="TRANSPOSON TY3-I GAG-POL POLYPROTEIN"/>
    <property type="match status" value="1"/>
</dbReference>
<feature type="domain" description="Reverse transcriptase" evidence="2">
    <location>
        <begin position="18"/>
        <end position="145"/>
    </location>
</feature>
<evidence type="ECO:0000259" key="2">
    <source>
        <dbReference type="Pfam" id="PF00078"/>
    </source>
</evidence>
<dbReference type="InterPro" id="IPR053134">
    <property type="entry name" value="RNA-dir_DNA_polymerase"/>
</dbReference>
<dbReference type="FunFam" id="3.30.70.270:FF:000020">
    <property type="entry name" value="Transposon Tf2-6 polyprotein-like Protein"/>
    <property type="match status" value="1"/>
</dbReference>
<dbReference type="InterPro" id="IPR043128">
    <property type="entry name" value="Rev_trsase/Diguanyl_cyclase"/>
</dbReference>
<dbReference type="Gene3D" id="3.10.10.10">
    <property type="entry name" value="HIV Type 1 Reverse Transcriptase, subunit A, domain 1"/>
    <property type="match status" value="1"/>
</dbReference>
<feature type="region of interest" description="Disordered" evidence="1">
    <location>
        <begin position="1"/>
        <end position="26"/>
    </location>
</feature>
<dbReference type="EMBL" id="CP133621">
    <property type="protein sequence ID" value="WMV51098.1"/>
    <property type="molecule type" value="Genomic_DNA"/>
</dbReference>
<dbReference type="Proteomes" id="UP001234989">
    <property type="component" value="Chromosome 10"/>
</dbReference>
<accession>A0AAF0UQM4</accession>
<organism evidence="4 5">
    <name type="scientific">Solanum verrucosum</name>
    <dbReference type="NCBI Taxonomy" id="315347"/>
    <lineage>
        <taxon>Eukaryota</taxon>
        <taxon>Viridiplantae</taxon>
        <taxon>Streptophyta</taxon>
        <taxon>Embryophyta</taxon>
        <taxon>Tracheophyta</taxon>
        <taxon>Spermatophyta</taxon>
        <taxon>Magnoliopsida</taxon>
        <taxon>eudicotyledons</taxon>
        <taxon>Gunneridae</taxon>
        <taxon>Pentapetalae</taxon>
        <taxon>asterids</taxon>
        <taxon>lamiids</taxon>
        <taxon>Solanales</taxon>
        <taxon>Solanaceae</taxon>
        <taxon>Solanoideae</taxon>
        <taxon>Solaneae</taxon>
        <taxon>Solanum</taxon>
    </lineage>
</organism>
<evidence type="ECO:0000259" key="3">
    <source>
        <dbReference type="Pfam" id="PF17919"/>
    </source>
</evidence>
<evidence type="ECO:0000313" key="4">
    <source>
        <dbReference type="EMBL" id="WMV51098.1"/>
    </source>
</evidence>
<reference evidence="4" key="1">
    <citation type="submission" date="2023-08" db="EMBL/GenBank/DDBJ databases">
        <title>A de novo genome assembly of Solanum verrucosum Schlechtendal, a Mexican diploid species geographically isolated from the other diploid A-genome species in potato relatives.</title>
        <authorList>
            <person name="Hosaka K."/>
        </authorList>
    </citation>
    <scope>NUCLEOTIDE SEQUENCE</scope>
    <source>
        <tissue evidence="4">Young leaves</tissue>
    </source>
</reference>
<protein>
    <recommendedName>
        <fullName evidence="6">Reverse transcriptase domain-containing protein</fullName>
    </recommendedName>
</protein>
<dbReference type="InterPro" id="IPR043502">
    <property type="entry name" value="DNA/RNA_pol_sf"/>
</dbReference>
<gene>
    <name evidence="4" type="ORF">MTR67_044483</name>
</gene>
<dbReference type="InterPro" id="IPR000477">
    <property type="entry name" value="RT_dom"/>
</dbReference>
<dbReference type="Pfam" id="PF00078">
    <property type="entry name" value="RVT_1"/>
    <property type="match status" value="1"/>
</dbReference>
<proteinExistence type="predicted"/>
<dbReference type="PANTHER" id="PTHR24559:SF444">
    <property type="entry name" value="REVERSE TRANSCRIPTASE DOMAIN-CONTAINING PROTEIN"/>
    <property type="match status" value="1"/>
</dbReference>
<sequence length="256" mass="29541">MVRGSRSLENPDPRQDQRTIGGTTGASHFSKIDLRFGYHQLRVRKSDIPKTDFRTRYGHYEFVVMSFGLTNAPATFMDLMNRVFKQFLDLFVIVFIDDILIYSRNEEEHANHLRIVLQTFKDHQLFAKFSNCEFWLQSVAFLGHIMSRKGFQVDSQKIEAVKQWPRSTSPIDIRSLLGLVGYYRRFVEGFSSTTSPLTKLIQKKVKFQWSDDCQKSFAELKTRLTIALVLTLPKGSDGYVIYCNASRVGLGCVLMQ</sequence>
<name>A0AAF0UQM4_SOLVR</name>
<dbReference type="InterPro" id="IPR041577">
    <property type="entry name" value="RT_RNaseH_2"/>
</dbReference>